<accession>A0ABU7RZ03</accession>
<evidence type="ECO:0000256" key="5">
    <source>
        <dbReference type="RuleBase" id="RU003915"/>
    </source>
</evidence>
<dbReference type="Gene3D" id="3.10.50.40">
    <property type="match status" value="1"/>
</dbReference>
<keyword evidence="10" id="KW-1185">Reference proteome</keyword>
<dbReference type="InterPro" id="IPR044609">
    <property type="entry name" value="FKBP2/11"/>
</dbReference>
<dbReference type="EMBL" id="JAZGQK010000022">
    <property type="protein sequence ID" value="MEE6261730.1"/>
    <property type="molecule type" value="Genomic_DNA"/>
</dbReference>
<keyword evidence="3 4" id="KW-0413">Isomerase</keyword>
<evidence type="ECO:0000256" key="2">
    <source>
        <dbReference type="ARBA" id="ARBA00023110"/>
    </source>
</evidence>
<feature type="transmembrane region" description="Helical" evidence="7">
    <location>
        <begin position="44"/>
        <end position="64"/>
    </location>
</feature>
<name>A0ABU7RZ03_9ACTN</name>
<evidence type="ECO:0000313" key="10">
    <source>
        <dbReference type="Proteomes" id="UP001332243"/>
    </source>
</evidence>
<evidence type="ECO:0000313" key="9">
    <source>
        <dbReference type="EMBL" id="MEE6261730.1"/>
    </source>
</evidence>
<comment type="similarity">
    <text evidence="5">Belongs to the FKBP-type PPIase family.</text>
</comment>
<comment type="caution">
    <text evidence="9">The sequence shown here is derived from an EMBL/GenBank/DDBJ whole genome shotgun (WGS) entry which is preliminary data.</text>
</comment>
<dbReference type="EC" id="5.2.1.8" evidence="5"/>
<keyword evidence="2 4" id="KW-0697">Rotamase</keyword>
<dbReference type="InterPro" id="IPR001179">
    <property type="entry name" value="PPIase_FKBP_dom"/>
</dbReference>
<keyword evidence="7" id="KW-0812">Transmembrane</keyword>
<proteinExistence type="inferred from homology"/>
<feature type="region of interest" description="Disordered" evidence="6">
    <location>
        <begin position="1"/>
        <end position="39"/>
    </location>
</feature>
<dbReference type="PANTHER" id="PTHR45779:SF7">
    <property type="entry name" value="PEPTIDYLPROLYL ISOMERASE"/>
    <property type="match status" value="1"/>
</dbReference>
<feature type="domain" description="PPIase FKBP-type" evidence="8">
    <location>
        <begin position="153"/>
        <end position="240"/>
    </location>
</feature>
<evidence type="ECO:0000256" key="7">
    <source>
        <dbReference type="SAM" id="Phobius"/>
    </source>
</evidence>
<dbReference type="PROSITE" id="PS50059">
    <property type="entry name" value="FKBP_PPIASE"/>
    <property type="match status" value="1"/>
</dbReference>
<feature type="region of interest" description="Disordered" evidence="6">
    <location>
        <begin position="69"/>
        <end position="134"/>
    </location>
</feature>
<dbReference type="Proteomes" id="UP001332243">
    <property type="component" value="Unassembled WGS sequence"/>
</dbReference>
<evidence type="ECO:0000256" key="6">
    <source>
        <dbReference type="SAM" id="MobiDB-lite"/>
    </source>
</evidence>
<feature type="compositionally biased region" description="Low complexity" evidence="6">
    <location>
        <begin position="75"/>
        <end position="90"/>
    </location>
</feature>
<sequence>MSDRVHTPEPGSKSQPRPTKQERKAAAEAAAVRTAENRARRQRWVGAVAGVVLVGLGFAALIVLRDDPDDRSENTAASAASQPASAAPTAAPTPTPAGPTATPPGSTPSAGEPELDLDPRLGQPPTVEAGEGELSELGVTTLIKGTGPEVRRGQTILANYVGVFYGNGEEFDSSWRQGQPAQFEVGVGKVIPGWDQGLVGVPIGSRVRLDIPVDLAYGPNPPQGYPQGPLRFVVDVLAAR</sequence>
<feature type="compositionally biased region" description="Pro residues" evidence="6">
    <location>
        <begin position="91"/>
        <end position="106"/>
    </location>
</feature>
<dbReference type="SUPFAM" id="SSF54534">
    <property type="entry name" value="FKBP-like"/>
    <property type="match status" value="1"/>
</dbReference>
<dbReference type="GO" id="GO:0003755">
    <property type="term" value="F:peptidyl-prolyl cis-trans isomerase activity"/>
    <property type="evidence" value="ECO:0007669"/>
    <property type="project" value="UniProtKB-EC"/>
</dbReference>
<evidence type="ECO:0000256" key="1">
    <source>
        <dbReference type="ARBA" id="ARBA00000971"/>
    </source>
</evidence>
<reference evidence="9 10" key="1">
    <citation type="submission" date="2024-01" db="EMBL/GenBank/DDBJ databases">
        <title>Genome insights into Plantactinospora sonchi sp. nov.</title>
        <authorList>
            <person name="Wang L."/>
        </authorList>
    </citation>
    <scope>NUCLEOTIDE SEQUENCE [LARGE SCALE GENOMIC DNA]</scope>
    <source>
        <strain evidence="9 10">NEAU-QY2</strain>
    </source>
</reference>
<dbReference type="InterPro" id="IPR046357">
    <property type="entry name" value="PPIase_dom_sf"/>
</dbReference>
<keyword evidence="7" id="KW-0472">Membrane</keyword>
<evidence type="ECO:0000256" key="3">
    <source>
        <dbReference type="ARBA" id="ARBA00023235"/>
    </source>
</evidence>
<gene>
    <name evidence="9" type="ORF">V1633_24910</name>
</gene>
<evidence type="ECO:0000259" key="8">
    <source>
        <dbReference type="PROSITE" id="PS50059"/>
    </source>
</evidence>
<evidence type="ECO:0000256" key="4">
    <source>
        <dbReference type="PROSITE-ProRule" id="PRU00277"/>
    </source>
</evidence>
<dbReference type="Pfam" id="PF00254">
    <property type="entry name" value="FKBP_C"/>
    <property type="match status" value="1"/>
</dbReference>
<protein>
    <recommendedName>
        <fullName evidence="5">Peptidyl-prolyl cis-trans isomerase</fullName>
        <ecNumber evidence="5">5.2.1.8</ecNumber>
    </recommendedName>
</protein>
<keyword evidence="7" id="KW-1133">Transmembrane helix</keyword>
<dbReference type="RefSeq" id="WP_331216820.1">
    <property type="nucleotide sequence ID" value="NZ_JAZGQK010000022.1"/>
</dbReference>
<comment type="catalytic activity">
    <reaction evidence="1 4 5">
        <text>[protein]-peptidylproline (omega=180) = [protein]-peptidylproline (omega=0)</text>
        <dbReference type="Rhea" id="RHEA:16237"/>
        <dbReference type="Rhea" id="RHEA-COMP:10747"/>
        <dbReference type="Rhea" id="RHEA-COMP:10748"/>
        <dbReference type="ChEBI" id="CHEBI:83833"/>
        <dbReference type="ChEBI" id="CHEBI:83834"/>
        <dbReference type="EC" id="5.2.1.8"/>
    </reaction>
</comment>
<dbReference type="PANTHER" id="PTHR45779">
    <property type="entry name" value="PEPTIDYLPROLYL ISOMERASE"/>
    <property type="match status" value="1"/>
</dbReference>
<organism evidence="9 10">
    <name type="scientific">Plantactinospora sonchi</name>
    <dbReference type="NCBI Taxonomy" id="1544735"/>
    <lineage>
        <taxon>Bacteria</taxon>
        <taxon>Bacillati</taxon>
        <taxon>Actinomycetota</taxon>
        <taxon>Actinomycetes</taxon>
        <taxon>Micromonosporales</taxon>
        <taxon>Micromonosporaceae</taxon>
        <taxon>Plantactinospora</taxon>
    </lineage>
</organism>